<dbReference type="Proteomes" id="UP000276309">
    <property type="component" value="Chromosome"/>
</dbReference>
<proteinExistence type="predicted"/>
<dbReference type="OrthoDB" id="1418731at2"/>
<dbReference type="AlphaFoldDB" id="A0A3G2L6N0"/>
<accession>A0A3G2L6N0</accession>
<gene>
    <name evidence="1" type="ORF">D1013_11245</name>
</gene>
<protein>
    <submittedName>
        <fullName evidence="1">Uncharacterized protein</fullName>
    </submittedName>
</protein>
<reference evidence="1 2" key="1">
    <citation type="submission" date="2018-08" db="EMBL/GenBank/DDBJ databases">
        <title>The reduced genetic potential of extracellular carbohydrate catabolism in Euzebyella marina RN62, a Flavobacteriia bacterium isolated from the hadal water.</title>
        <authorList>
            <person name="Xue C."/>
        </authorList>
    </citation>
    <scope>NUCLEOTIDE SEQUENCE [LARGE SCALE GENOMIC DNA]</scope>
    <source>
        <strain evidence="1 2">RN62</strain>
    </source>
</reference>
<evidence type="ECO:0000313" key="1">
    <source>
        <dbReference type="EMBL" id="AYN67910.1"/>
    </source>
</evidence>
<keyword evidence="2" id="KW-1185">Reference proteome</keyword>
<sequence>MPSFSDNFENNSSGGYNIDLRLEGIESFRKSLEKYFFSEATVRNCSNNNNGVNLAVELECNLSLVEMLFHFNRGTWGNFKQNSSSFVAILDKFRRENLITVDIDELSILFKDTRIIINKIYSRSIAEQLDNILREMGKHYVHFSKGLSETPYEIYVPVFEEEHTATDKILFRNVEVSNHCKKDYFNFWGLYFESEDDAVIYDLNASHLENGDLFMLSTDED</sequence>
<dbReference type="EMBL" id="CP032050">
    <property type="protein sequence ID" value="AYN67910.1"/>
    <property type="molecule type" value="Genomic_DNA"/>
</dbReference>
<name>A0A3G2L6N0_9FLAO</name>
<organism evidence="1 2">
    <name type="scientific">Euzebyella marina</name>
    <dbReference type="NCBI Taxonomy" id="1761453"/>
    <lineage>
        <taxon>Bacteria</taxon>
        <taxon>Pseudomonadati</taxon>
        <taxon>Bacteroidota</taxon>
        <taxon>Flavobacteriia</taxon>
        <taxon>Flavobacteriales</taxon>
        <taxon>Flavobacteriaceae</taxon>
        <taxon>Euzebyella</taxon>
    </lineage>
</organism>
<dbReference type="RefSeq" id="WP_121848925.1">
    <property type="nucleotide sequence ID" value="NZ_CP032050.1"/>
</dbReference>
<evidence type="ECO:0000313" key="2">
    <source>
        <dbReference type="Proteomes" id="UP000276309"/>
    </source>
</evidence>
<dbReference type="KEGG" id="emar:D1013_11245"/>